<dbReference type="Proteomes" id="UP000034521">
    <property type="component" value="Unassembled WGS sequence"/>
</dbReference>
<dbReference type="PATRIC" id="fig|1618437.3.peg.222"/>
<dbReference type="Gene3D" id="3.30.70.1290">
    <property type="entry name" value="Transposase IS200-like"/>
    <property type="match status" value="1"/>
</dbReference>
<reference evidence="2 3" key="1">
    <citation type="journal article" date="2015" name="Nature">
        <title>rRNA introns, odd ribosomes, and small enigmatic genomes across a large radiation of phyla.</title>
        <authorList>
            <person name="Brown C.T."/>
            <person name="Hug L.A."/>
            <person name="Thomas B.C."/>
            <person name="Sharon I."/>
            <person name="Castelle C.J."/>
            <person name="Singh A."/>
            <person name="Wilkins M.J."/>
            <person name="Williams K.H."/>
            <person name="Banfield J.F."/>
        </authorList>
    </citation>
    <scope>NUCLEOTIDE SEQUENCE [LARGE SCALE GENOMIC DNA]</scope>
</reference>
<sequence length="224" mass="26540">MPRRYAPIATGEIYHIYNRGIDKRPVFLQKREYDRAILTLRYYRHVSPSMRLSIFLTLSLEARELFWERLRLHNPPIVTILSFCLMPNHYHLLVRQEGDGGIAQFISKVQNSYTKYFNTKHQRDGALCSNQFKAVRIESDEQLLHVSRYIHLNPYTGFICKDLHKTVMYPWSSLGDYVGNASFDWIDTSIILSQFNSKKSYLRFVDDQKDYQRHLAGIQHLTFE</sequence>
<name>A0A0G1IQ66_9BACT</name>
<organism evidence="2 3">
    <name type="scientific">Candidatus Gottesmanbacteria bacterium GW2011_GWA1_44_24b</name>
    <dbReference type="NCBI Taxonomy" id="1618437"/>
    <lineage>
        <taxon>Bacteria</taxon>
        <taxon>Candidatus Gottesmaniibacteriota</taxon>
    </lineage>
</organism>
<dbReference type="PANTHER" id="PTHR34322:SF2">
    <property type="entry name" value="TRANSPOSASE IS200-LIKE DOMAIN-CONTAINING PROTEIN"/>
    <property type="match status" value="1"/>
</dbReference>
<dbReference type="GO" id="GO:0004803">
    <property type="term" value="F:transposase activity"/>
    <property type="evidence" value="ECO:0007669"/>
    <property type="project" value="InterPro"/>
</dbReference>
<dbReference type="GO" id="GO:0006313">
    <property type="term" value="P:DNA transposition"/>
    <property type="evidence" value="ECO:0007669"/>
    <property type="project" value="InterPro"/>
</dbReference>
<dbReference type="Pfam" id="PF01797">
    <property type="entry name" value="Y1_Tnp"/>
    <property type="match status" value="1"/>
</dbReference>
<dbReference type="EMBL" id="LCIQ01000006">
    <property type="protein sequence ID" value="KKT61285.1"/>
    <property type="molecule type" value="Genomic_DNA"/>
</dbReference>
<gene>
    <name evidence="2" type="ORF">UW52_C0006G0006</name>
</gene>
<protein>
    <recommendedName>
        <fullName evidence="1">Transposase IS200-like domain-containing protein</fullName>
    </recommendedName>
</protein>
<dbReference type="AlphaFoldDB" id="A0A0G1IQ66"/>
<dbReference type="SMART" id="SM01321">
    <property type="entry name" value="Y1_Tnp"/>
    <property type="match status" value="1"/>
</dbReference>
<dbReference type="GO" id="GO:0003677">
    <property type="term" value="F:DNA binding"/>
    <property type="evidence" value="ECO:0007669"/>
    <property type="project" value="InterPro"/>
</dbReference>
<accession>A0A0G1IQ66</accession>
<dbReference type="InterPro" id="IPR036515">
    <property type="entry name" value="Transposase_17_sf"/>
</dbReference>
<evidence type="ECO:0000313" key="2">
    <source>
        <dbReference type="EMBL" id="KKT61285.1"/>
    </source>
</evidence>
<dbReference type="PANTHER" id="PTHR34322">
    <property type="entry name" value="TRANSPOSASE, Y1_TNP DOMAIN-CONTAINING"/>
    <property type="match status" value="1"/>
</dbReference>
<feature type="domain" description="Transposase IS200-like" evidence="1">
    <location>
        <begin position="9"/>
        <end position="153"/>
    </location>
</feature>
<evidence type="ECO:0000313" key="3">
    <source>
        <dbReference type="Proteomes" id="UP000034521"/>
    </source>
</evidence>
<comment type="caution">
    <text evidence="2">The sequence shown here is derived from an EMBL/GenBank/DDBJ whole genome shotgun (WGS) entry which is preliminary data.</text>
</comment>
<dbReference type="InterPro" id="IPR002686">
    <property type="entry name" value="Transposase_17"/>
</dbReference>
<dbReference type="SUPFAM" id="SSF143422">
    <property type="entry name" value="Transposase IS200-like"/>
    <property type="match status" value="1"/>
</dbReference>
<proteinExistence type="predicted"/>
<evidence type="ECO:0000259" key="1">
    <source>
        <dbReference type="SMART" id="SM01321"/>
    </source>
</evidence>